<organism evidence="2 3">
    <name type="scientific">Virgibacillus tibetensis</name>
    <dbReference type="NCBI Taxonomy" id="3042313"/>
    <lineage>
        <taxon>Bacteria</taxon>
        <taxon>Bacillati</taxon>
        <taxon>Bacillota</taxon>
        <taxon>Bacilli</taxon>
        <taxon>Bacillales</taxon>
        <taxon>Bacillaceae</taxon>
        <taxon>Virgibacillus</taxon>
    </lineage>
</organism>
<dbReference type="Gene3D" id="3.40.630.30">
    <property type="match status" value="1"/>
</dbReference>
<name>A0ABU6KHR5_9BACI</name>
<dbReference type="PROSITE" id="PS51186">
    <property type="entry name" value="GNAT"/>
    <property type="match status" value="1"/>
</dbReference>
<accession>A0ABU6KHR5</accession>
<evidence type="ECO:0000259" key="1">
    <source>
        <dbReference type="PROSITE" id="PS51186"/>
    </source>
</evidence>
<keyword evidence="2" id="KW-0808">Transferase</keyword>
<keyword evidence="3" id="KW-1185">Reference proteome</keyword>
<protein>
    <submittedName>
        <fullName evidence="2">GNAT family N-acetyltransferase</fullName>
        <ecNumber evidence="2">2.3.1.-</ecNumber>
    </submittedName>
</protein>
<keyword evidence="2" id="KW-0012">Acyltransferase</keyword>
<dbReference type="GO" id="GO:0016746">
    <property type="term" value="F:acyltransferase activity"/>
    <property type="evidence" value="ECO:0007669"/>
    <property type="project" value="UniProtKB-KW"/>
</dbReference>
<dbReference type="InterPro" id="IPR000182">
    <property type="entry name" value="GNAT_dom"/>
</dbReference>
<dbReference type="Proteomes" id="UP001335737">
    <property type="component" value="Unassembled WGS sequence"/>
</dbReference>
<dbReference type="Pfam" id="PF13673">
    <property type="entry name" value="Acetyltransf_10"/>
    <property type="match status" value="1"/>
</dbReference>
<evidence type="ECO:0000313" key="3">
    <source>
        <dbReference type="Proteomes" id="UP001335737"/>
    </source>
</evidence>
<proteinExistence type="predicted"/>
<dbReference type="EC" id="2.3.1.-" evidence="2"/>
<evidence type="ECO:0000313" key="2">
    <source>
        <dbReference type="EMBL" id="MEC5424651.1"/>
    </source>
</evidence>
<dbReference type="SUPFAM" id="SSF55729">
    <property type="entry name" value="Acyl-CoA N-acyltransferases (Nat)"/>
    <property type="match status" value="1"/>
</dbReference>
<dbReference type="RefSeq" id="WP_327608216.1">
    <property type="nucleotide sequence ID" value="NZ_JARZFX010000007.1"/>
</dbReference>
<feature type="domain" description="N-acetyltransferase" evidence="1">
    <location>
        <begin position="6"/>
        <end position="148"/>
    </location>
</feature>
<dbReference type="EMBL" id="JARZFX010000007">
    <property type="protein sequence ID" value="MEC5424651.1"/>
    <property type="molecule type" value="Genomic_DNA"/>
</dbReference>
<reference evidence="2 3" key="1">
    <citation type="journal article" date="2024" name="Int. J. Syst. Evol. Microbiol.">
        <title>Virgibacillus tibetensis sp. nov., isolated from salt lake on the Tibetan Plateau of China.</title>
        <authorList>
            <person name="Phurbu D."/>
            <person name="Liu Z.-X."/>
            <person name="Wang R."/>
            <person name="Zheng Y.-Y."/>
            <person name="Liu H.-C."/>
            <person name="Zhou Y.-G."/>
            <person name="Yu Y.-J."/>
            <person name="Li A.-H."/>
        </authorList>
    </citation>
    <scope>NUCLEOTIDE SEQUENCE [LARGE SCALE GENOMIC DNA]</scope>
    <source>
        <strain evidence="2 3">C22-A2</strain>
    </source>
</reference>
<dbReference type="CDD" id="cd04301">
    <property type="entry name" value="NAT_SF"/>
    <property type="match status" value="1"/>
</dbReference>
<dbReference type="InterPro" id="IPR016181">
    <property type="entry name" value="Acyl_CoA_acyltransferase"/>
</dbReference>
<sequence length="148" mass="17609">MKWHIKSFNELTNEELYQLIKARIDVFVVEQTCAYPELDNYDQQSIHYFLTINDEVAANVRILPANSKYAEPSIGRVMVVKKYRRKGYAKQIMQKAISYVTTDWGQDKIKIQAQVYLKEFYKDLGFKQVSDSYLEDNILHIDMIWERK</sequence>
<comment type="caution">
    <text evidence="2">The sequence shown here is derived from an EMBL/GenBank/DDBJ whole genome shotgun (WGS) entry which is preliminary data.</text>
</comment>
<gene>
    <name evidence="2" type="ORF">QGM71_14215</name>
</gene>